<keyword evidence="6" id="KW-1133">Transmembrane helix</keyword>
<dbReference type="PANTHER" id="PTHR21461:SF69">
    <property type="entry name" value="GLYCOSYLTRANSFERASE FAMILY 92 PROTEIN"/>
    <property type="match status" value="1"/>
</dbReference>
<dbReference type="InterPro" id="IPR008166">
    <property type="entry name" value="Glyco_transf_92"/>
</dbReference>
<dbReference type="GO" id="GO:0005737">
    <property type="term" value="C:cytoplasm"/>
    <property type="evidence" value="ECO:0007669"/>
    <property type="project" value="TreeGrafter"/>
</dbReference>
<dbReference type="RefSeq" id="XP_032835554.1">
    <property type="nucleotide sequence ID" value="XM_032979663.1"/>
</dbReference>
<evidence type="ECO:0000313" key="10">
    <source>
        <dbReference type="RefSeq" id="XP_032835554.1"/>
    </source>
</evidence>
<proteinExistence type="inferred from homology"/>
<evidence type="ECO:0000256" key="5">
    <source>
        <dbReference type="ARBA" id="ARBA00022692"/>
    </source>
</evidence>
<name>A0AAJ7UFX2_PETMA</name>
<evidence type="ECO:0000256" key="8">
    <source>
        <dbReference type="RuleBase" id="RU366017"/>
    </source>
</evidence>
<dbReference type="EC" id="2.4.1.-" evidence="8"/>
<reference evidence="10" key="1">
    <citation type="submission" date="2025-08" db="UniProtKB">
        <authorList>
            <consortium name="RefSeq"/>
        </authorList>
    </citation>
    <scope>IDENTIFICATION</scope>
    <source>
        <tissue evidence="10">Sperm</tissue>
    </source>
</reference>
<sequence>MEGKRKWKLLVPFIIIIFFILGFTSRFQVGHLGFLHLPQVTQLSPELHPKSPTCAPDTYRESMPDVRFHRVGSTKILAFSAYLDVREDSHDLIRVFALAPTRTLDEHVAIACRMVYWQEEPSPRCANVSAEATMLSNHYSFEYAVFNFLCRIPKGVTPPSHVVLVVMGQDDDTSTSTSSVLMPVQNREPSLPEQHFGVCLPAFFNSFNNVLLFVQSMECYRLLGASFVTVYNSSVSPQMDAVLRHYMRSGFVNVLQWPITDFLKPSTGWNINVDPGDLHYYGQIATMNDCMYRNMYRARYLTMHDVDEIVVPRKWYNWTQMMEELDEPTISAYYFRMHNFPVVETALWTSRSGYRAQGTNILDHVVKVTYPPNELASKTIVQPRGVQFHDVHQVLALRPGYGIKRVQDSEAVVQHYKSWKKIWNYPSSSELIQDTNLLKYSEVIEKRAKQVLDTLGKL</sequence>
<gene>
    <name evidence="10" type="primary">LOC116957487</name>
</gene>
<keyword evidence="7" id="KW-0472">Membrane</keyword>
<comment type="similarity">
    <text evidence="2 8">Belongs to the glycosyltransferase 92 family.</text>
</comment>
<evidence type="ECO:0000256" key="1">
    <source>
        <dbReference type="ARBA" id="ARBA00004167"/>
    </source>
</evidence>
<keyword evidence="5" id="KW-0812">Transmembrane</keyword>
<evidence type="ECO:0000256" key="6">
    <source>
        <dbReference type="ARBA" id="ARBA00022989"/>
    </source>
</evidence>
<dbReference type="AlphaFoldDB" id="A0AAJ7UFX2"/>
<dbReference type="GO" id="GO:0016757">
    <property type="term" value="F:glycosyltransferase activity"/>
    <property type="evidence" value="ECO:0007669"/>
    <property type="project" value="UniProtKB-UniRule"/>
</dbReference>
<keyword evidence="9" id="KW-1185">Reference proteome</keyword>
<dbReference type="Proteomes" id="UP001318040">
    <property type="component" value="Chromosome 75"/>
</dbReference>
<evidence type="ECO:0000256" key="4">
    <source>
        <dbReference type="ARBA" id="ARBA00022679"/>
    </source>
</evidence>
<dbReference type="Pfam" id="PF01697">
    <property type="entry name" value="Glyco_transf_92"/>
    <property type="match status" value="1"/>
</dbReference>
<accession>A0AAJ7UFX2</accession>
<evidence type="ECO:0000313" key="9">
    <source>
        <dbReference type="Proteomes" id="UP001318040"/>
    </source>
</evidence>
<dbReference type="GO" id="GO:0016020">
    <property type="term" value="C:membrane"/>
    <property type="evidence" value="ECO:0007669"/>
    <property type="project" value="UniProtKB-SubCell"/>
</dbReference>
<keyword evidence="3 8" id="KW-0328">Glycosyltransferase</keyword>
<dbReference type="PANTHER" id="PTHR21461">
    <property type="entry name" value="GLYCOSYLTRANSFERASE FAMILY 92 PROTEIN"/>
    <property type="match status" value="1"/>
</dbReference>
<evidence type="ECO:0000256" key="3">
    <source>
        <dbReference type="ARBA" id="ARBA00022676"/>
    </source>
</evidence>
<protein>
    <recommendedName>
        <fullName evidence="8">Glycosyltransferase family 92 protein</fullName>
        <ecNumber evidence="8">2.4.1.-</ecNumber>
    </recommendedName>
</protein>
<organism evidence="9 10">
    <name type="scientific">Petromyzon marinus</name>
    <name type="common">Sea lamprey</name>
    <dbReference type="NCBI Taxonomy" id="7757"/>
    <lineage>
        <taxon>Eukaryota</taxon>
        <taxon>Metazoa</taxon>
        <taxon>Chordata</taxon>
        <taxon>Craniata</taxon>
        <taxon>Vertebrata</taxon>
        <taxon>Cyclostomata</taxon>
        <taxon>Hyperoartia</taxon>
        <taxon>Petromyzontiformes</taxon>
        <taxon>Petromyzontidae</taxon>
        <taxon>Petromyzon</taxon>
    </lineage>
</organism>
<keyword evidence="4 8" id="KW-0808">Transferase</keyword>
<evidence type="ECO:0000256" key="2">
    <source>
        <dbReference type="ARBA" id="ARBA00007647"/>
    </source>
</evidence>
<dbReference type="KEGG" id="pmrn:116957487"/>
<evidence type="ECO:0000256" key="7">
    <source>
        <dbReference type="ARBA" id="ARBA00023136"/>
    </source>
</evidence>
<comment type="subcellular location">
    <subcellularLocation>
        <location evidence="1">Membrane</location>
        <topology evidence="1">Single-pass membrane protein</topology>
    </subcellularLocation>
</comment>